<accession>A0A126V1R0</accession>
<dbReference type="KEGG" id="hat:RC74_14200"/>
<proteinExistence type="predicted"/>
<protein>
    <submittedName>
        <fullName evidence="1">Uncharacterized protein</fullName>
    </submittedName>
</protein>
<dbReference type="AlphaFoldDB" id="A0A126V1R0"/>
<name>A0A126V1R0_9RHOB</name>
<dbReference type="RefSeq" id="WP_052274705.1">
    <property type="nucleotide sequence ID" value="NZ_CP014327.1"/>
</dbReference>
<dbReference type="Proteomes" id="UP000070371">
    <property type="component" value="Chromosome"/>
</dbReference>
<dbReference type="OrthoDB" id="7862743at2"/>
<keyword evidence="2" id="KW-1185">Reference proteome</keyword>
<dbReference type="STRING" id="1579316.RC74_14200"/>
<evidence type="ECO:0000313" key="1">
    <source>
        <dbReference type="EMBL" id="AML52271.1"/>
    </source>
</evidence>
<dbReference type="EMBL" id="CP014327">
    <property type="protein sequence ID" value="AML52271.1"/>
    <property type="molecule type" value="Genomic_DNA"/>
</dbReference>
<evidence type="ECO:0000313" key="2">
    <source>
        <dbReference type="Proteomes" id="UP000070371"/>
    </source>
</evidence>
<organism evidence="1 2">
    <name type="scientific">Falsihalocynthiibacter arcticus</name>
    <dbReference type="NCBI Taxonomy" id="1579316"/>
    <lineage>
        <taxon>Bacteria</taxon>
        <taxon>Pseudomonadati</taxon>
        <taxon>Pseudomonadota</taxon>
        <taxon>Alphaproteobacteria</taxon>
        <taxon>Rhodobacterales</taxon>
        <taxon>Roseobacteraceae</taxon>
        <taxon>Falsihalocynthiibacter</taxon>
    </lineage>
</organism>
<reference evidence="1 2" key="1">
    <citation type="submission" date="2016-02" db="EMBL/GenBank/DDBJ databases">
        <title>Complete genome sequence of Halocynthiibacter arcticus PAMC 20958t from arctic marine sediment.</title>
        <authorList>
            <person name="Lee Y.M."/>
            <person name="Baek K."/>
            <person name="Lee H.K."/>
            <person name="Shin S.C."/>
        </authorList>
    </citation>
    <scope>NUCLEOTIDE SEQUENCE [LARGE SCALE GENOMIC DNA]</scope>
    <source>
        <strain evidence="1">PAMC 20958</strain>
    </source>
</reference>
<sequence length="150" mass="16095">MKTTAFRLGRTVGHLLLALLNATLLLAAVCLFLELRVVKAVDGLTQTFSENLVQVAPLRDAVISLSLDAAELRGELAAFTQTPNSFNEERANALSAKVDILNTQLVALKGNIGNVMQNPEGLIDHAIEKTAQEVIDGLSDLRGCEKPVSM</sequence>
<gene>
    <name evidence="1" type="ORF">RC74_14200</name>
</gene>